<evidence type="ECO:0000259" key="12">
    <source>
        <dbReference type="PROSITE" id="PS51820"/>
    </source>
</evidence>
<dbReference type="AlphaFoldDB" id="S3CPV6"/>
<dbReference type="EC" id="3.2.1.21" evidence="4 11"/>
<evidence type="ECO:0000256" key="7">
    <source>
        <dbReference type="ARBA" id="ARBA00023180"/>
    </source>
</evidence>
<protein>
    <recommendedName>
        <fullName evidence="4 11">beta-glucosidase</fullName>
        <ecNumber evidence="4 11">3.2.1.21</ecNumber>
    </recommendedName>
</protein>
<dbReference type="PANTHER" id="PTHR42715">
    <property type="entry name" value="BETA-GLUCOSIDASE"/>
    <property type="match status" value="1"/>
</dbReference>
<dbReference type="InterPro" id="IPR026891">
    <property type="entry name" value="Fn3-like"/>
</dbReference>
<name>S3CPV6_OPHP1</name>
<dbReference type="InterPro" id="IPR017853">
    <property type="entry name" value="GH"/>
</dbReference>
<dbReference type="SMART" id="SM00758">
    <property type="entry name" value="PA14"/>
    <property type="match status" value="1"/>
</dbReference>
<dbReference type="FunFam" id="3.20.20.300:FF:000006">
    <property type="entry name" value="Beta-glucosidase H"/>
    <property type="match status" value="1"/>
</dbReference>
<comment type="catalytic activity">
    <reaction evidence="1 11">
        <text>Hydrolysis of terminal, non-reducing beta-D-glucosyl residues with release of beta-D-glucose.</text>
        <dbReference type="EC" id="3.2.1.21"/>
    </reaction>
</comment>
<dbReference type="GO" id="GO:0008422">
    <property type="term" value="F:beta-glucosidase activity"/>
    <property type="evidence" value="ECO:0007669"/>
    <property type="project" value="UniProtKB-EC"/>
</dbReference>
<dbReference type="PROSITE" id="PS00775">
    <property type="entry name" value="GLYCOSYL_HYDROL_F3"/>
    <property type="match status" value="1"/>
</dbReference>
<dbReference type="SUPFAM" id="SSF56988">
    <property type="entry name" value="Anthrax protective antigen"/>
    <property type="match status" value="1"/>
</dbReference>
<keyword evidence="7" id="KW-0325">Glycoprotein</keyword>
<dbReference type="SMART" id="SM01217">
    <property type="entry name" value="Fn3_like"/>
    <property type="match status" value="1"/>
</dbReference>
<dbReference type="EMBL" id="KE148176">
    <property type="protein sequence ID" value="EPE02620.1"/>
    <property type="molecule type" value="Genomic_DNA"/>
</dbReference>
<comment type="pathway">
    <text evidence="2 11">Glycan metabolism; cellulose degradation.</text>
</comment>
<dbReference type="STRING" id="1262450.S3CPV6"/>
<dbReference type="InterPro" id="IPR037524">
    <property type="entry name" value="PA14/GLEYA"/>
</dbReference>
<dbReference type="Gene3D" id="2.60.120.260">
    <property type="entry name" value="Galactose-binding domain-like"/>
    <property type="match status" value="1"/>
</dbReference>
<dbReference type="VEuPathDB" id="FungiDB:F503_06596"/>
<dbReference type="OrthoDB" id="47059at2759"/>
<feature type="domain" description="PA14" evidence="12">
    <location>
        <begin position="396"/>
        <end position="557"/>
    </location>
</feature>
<dbReference type="SUPFAM" id="SSF52279">
    <property type="entry name" value="Beta-D-glucan exohydrolase, C-terminal domain"/>
    <property type="match status" value="1"/>
</dbReference>
<sequence>MADFDVEEVIAELALHEKVSLVSGIDMWHTYAVPRLGVPSIRMSDGPNGVRGTRFFNGIPAACLPCETALGATFDEELALELGKLLGQECKAKGAHILLGPTINIQRGPLGGRGFESFSEDPVLSGTLAARYCEGVKEEGIIPTPKHFVCNDQEHERMAVNSILTDRALREIYLLPFQIAMQSNPGALMTSYNMVNGTHASESFPLLQDILRKEWGFDGLVMSDWFGVYSVSQALNAGLDIEMPGMSKFRGAALSHAVSSNEVKEHVLDESVRKVLTAVKRSFASSGIPENAPELQRNTPETSALLRRAAAESVVLLKNEGDILPLAPTKKTLVIGPNANIAAYCGGGSASLPAYYTVTPLQGIKNKIGEDKVLFSQGAYGHRDLPLIGDRLRTAAGEVGYTFSVFAESLEENPNRKPVEVVQMTSSNAFLMDYANKNISGTLYYVTMEGIFTPEESGLYDFGLSVAGTGQLFVEDKLVIDNKTKQRGGTAFFGMGTVEERGSVELEAGKNYKVHIDFGTFPTSKLRQGSVVSFGAGGVRFGGCRHLEEKPAIEEAVAAAKAAAAEGTQVVVCVGLNSDWESEGYDRPDMDLPPNTDELVQRVLDVSPDAVIVVQSGTPVTLPWVKNAKALVQAWYGGNEGGNGIADVLFGDVNPSAKLPLTFPTTIEQNPSFLNYRSEGGRVLYGEDIYVGYRYFDKVKQQPLFAFGYGLSYTTFAFTNLKVDEPKAGVVTEQVLTLTVDVTNTGKRDGAEVVQLYVSPPAVNDTLSGIRRPVRELKAFKKVALKAGETKTVTIKANVAQSTSFWDEKREAWQSEAGTYKLTAEGTGADNKLDVPYTVAKTQYWTGLVKNPYA</sequence>
<dbReference type="InterPro" id="IPR013783">
    <property type="entry name" value="Ig-like_fold"/>
</dbReference>
<dbReference type="Gene3D" id="3.20.20.300">
    <property type="entry name" value="Glycoside hydrolase, family 3, N-terminal domain"/>
    <property type="match status" value="1"/>
</dbReference>
<dbReference type="FunFam" id="2.60.40.10:FF:000495">
    <property type="entry name" value="Periplasmic beta-glucosidase"/>
    <property type="match status" value="1"/>
</dbReference>
<dbReference type="HOGENOM" id="CLU_004542_4_0_1"/>
<gene>
    <name evidence="13" type="ORF">F503_06596</name>
</gene>
<reference evidence="13 14" key="1">
    <citation type="journal article" date="2013" name="BMC Genomics">
        <title>The genome and transcriptome of the pine saprophyte Ophiostoma piceae, and a comparison with the bark beetle-associated pine pathogen Grosmannia clavigera.</title>
        <authorList>
            <person name="Haridas S."/>
            <person name="Wang Y."/>
            <person name="Lim L."/>
            <person name="Massoumi Alamouti S."/>
            <person name="Jackman S."/>
            <person name="Docking R."/>
            <person name="Robertson G."/>
            <person name="Birol I."/>
            <person name="Bohlmann J."/>
            <person name="Breuil C."/>
        </authorList>
    </citation>
    <scope>NUCLEOTIDE SEQUENCE [LARGE SCALE GENOMIC DNA]</scope>
    <source>
        <strain evidence="13 14">UAMH 11346</strain>
    </source>
</reference>
<evidence type="ECO:0000256" key="1">
    <source>
        <dbReference type="ARBA" id="ARBA00000448"/>
    </source>
</evidence>
<proteinExistence type="inferred from homology"/>
<dbReference type="PANTHER" id="PTHR42715:SF16">
    <property type="entry name" value="BETA-GLUCOSIDASE J-RELATED"/>
    <property type="match status" value="1"/>
</dbReference>
<accession>S3CPV6</accession>
<dbReference type="PROSITE" id="PS51820">
    <property type="entry name" value="PA14"/>
    <property type="match status" value="1"/>
</dbReference>
<dbReference type="UniPathway" id="UPA00696"/>
<dbReference type="Pfam" id="PF14310">
    <property type="entry name" value="Fn3-like"/>
    <property type="match status" value="1"/>
</dbReference>
<evidence type="ECO:0000256" key="11">
    <source>
        <dbReference type="RuleBase" id="RU361161"/>
    </source>
</evidence>
<dbReference type="GO" id="GO:0030245">
    <property type="term" value="P:cellulose catabolic process"/>
    <property type="evidence" value="ECO:0007669"/>
    <property type="project" value="UniProtKB-UniPathway"/>
</dbReference>
<evidence type="ECO:0000256" key="9">
    <source>
        <dbReference type="ARBA" id="ARBA00023295"/>
    </source>
</evidence>
<dbReference type="Pfam" id="PF01915">
    <property type="entry name" value="Glyco_hydro_3_C"/>
    <property type="match status" value="1"/>
</dbReference>
<evidence type="ECO:0000256" key="8">
    <source>
        <dbReference type="ARBA" id="ARBA00023277"/>
    </source>
</evidence>
<evidence type="ECO:0000256" key="5">
    <source>
        <dbReference type="ARBA" id="ARBA00022801"/>
    </source>
</evidence>
<dbReference type="InterPro" id="IPR001764">
    <property type="entry name" value="Glyco_hydro_3_N"/>
</dbReference>
<dbReference type="InterPro" id="IPR011658">
    <property type="entry name" value="PA14_dom"/>
</dbReference>
<dbReference type="SUPFAM" id="SSF51445">
    <property type="entry name" value="(Trans)glycosidases"/>
    <property type="match status" value="1"/>
</dbReference>
<dbReference type="Pfam" id="PF07691">
    <property type="entry name" value="PA14"/>
    <property type="match status" value="1"/>
</dbReference>
<dbReference type="Proteomes" id="UP000016923">
    <property type="component" value="Unassembled WGS sequence"/>
</dbReference>
<keyword evidence="9 11" id="KW-0326">Glycosidase</keyword>
<organism evidence="13 14">
    <name type="scientific">Ophiostoma piceae (strain UAMH 11346)</name>
    <name type="common">Sap stain fungus</name>
    <dbReference type="NCBI Taxonomy" id="1262450"/>
    <lineage>
        <taxon>Eukaryota</taxon>
        <taxon>Fungi</taxon>
        <taxon>Dikarya</taxon>
        <taxon>Ascomycota</taxon>
        <taxon>Pezizomycotina</taxon>
        <taxon>Sordariomycetes</taxon>
        <taxon>Sordariomycetidae</taxon>
        <taxon>Ophiostomatales</taxon>
        <taxon>Ophiostomataceae</taxon>
        <taxon>Ophiostoma</taxon>
    </lineage>
</organism>
<dbReference type="Gene3D" id="3.40.50.1700">
    <property type="entry name" value="Glycoside hydrolase family 3 C-terminal domain"/>
    <property type="match status" value="1"/>
</dbReference>
<keyword evidence="8 11" id="KW-0119">Carbohydrate metabolism</keyword>
<dbReference type="InterPro" id="IPR019800">
    <property type="entry name" value="Glyco_hydro_3_AS"/>
</dbReference>
<evidence type="ECO:0000256" key="3">
    <source>
        <dbReference type="ARBA" id="ARBA00005336"/>
    </source>
</evidence>
<dbReference type="eggNOG" id="ENOG502QR4D">
    <property type="taxonomic scope" value="Eukaryota"/>
</dbReference>
<keyword evidence="5 11" id="KW-0378">Hydrolase</keyword>
<evidence type="ECO:0000313" key="14">
    <source>
        <dbReference type="Proteomes" id="UP000016923"/>
    </source>
</evidence>
<keyword evidence="6" id="KW-0136">Cellulose degradation</keyword>
<dbReference type="InterPro" id="IPR050288">
    <property type="entry name" value="Cellulose_deg_GH3"/>
</dbReference>
<dbReference type="InterPro" id="IPR036962">
    <property type="entry name" value="Glyco_hydro_3_N_sf"/>
</dbReference>
<comment type="similarity">
    <text evidence="3 11">Belongs to the glycosyl hydrolase 3 family.</text>
</comment>
<dbReference type="PRINTS" id="PR00133">
    <property type="entry name" value="GLHYDRLASE3"/>
</dbReference>
<evidence type="ECO:0000256" key="4">
    <source>
        <dbReference type="ARBA" id="ARBA00012744"/>
    </source>
</evidence>
<dbReference type="InterPro" id="IPR036881">
    <property type="entry name" value="Glyco_hydro_3_C_sf"/>
</dbReference>
<evidence type="ECO:0000256" key="6">
    <source>
        <dbReference type="ARBA" id="ARBA00023001"/>
    </source>
</evidence>
<evidence type="ECO:0000256" key="2">
    <source>
        <dbReference type="ARBA" id="ARBA00004987"/>
    </source>
</evidence>
<dbReference type="InterPro" id="IPR002772">
    <property type="entry name" value="Glyco_hydro_3_C"/>
</dbReference>
<dbReference type="Pfam" id="PF00933">
    <property type="entry name" value="Glyco_hydro_3"/>
    <property type="match status" value="1"/>
</dbReference>
<dbReference type="OMA" id="FAEPPRN"/>
<evidence type="ECO:0000256" key="10">
    <source>
        <dbReference type="ARBA" id="ARBA00023326"/>
    </source>
</evidence>
<keyword evidence="10 11" id="KW-0624">Polysaccharide degradation</keyword>
<keyword evidence="14" id="KW-1185">Reference proteome</keyword>
<dbReference type="Gene3D" id="2.60.40.10">
    <property type="entry name" value="Immunoglobulins"/>
    <property type="match status" value="1"/>
</dbReference>
<evidence type="ECO:0000313" key="13">
    <source>
        <dbReference type="EMBL" id="EPE02620.1"/>
    </source>
</evidence>